<organism evidence="10 11">
    <name type="scientific">Rhodoblastus acidophilus</name>
    <name type="common">Rhodopseudomonas acidophila</name>
    <dbReference type="NCBI Taxonomy" id="1074"/>
    <lineage>
        <taxon>Bacteria</taxon>
        <taxon>Pseudomonadati</taxon>
        <taxon>Pseudomonadota</taxon>
        <taxon>Alphaproteobacteria</taxon>
        <taxon>Hyphomicrobiales</taxon>
        <taxon>Rhodoblastaceae</taxon>
        <taxon>Rhodoblastus</taxon>
    </lineage>
</organism>
<dbReference type="EC" id="3.2.1.4" evidence="2"/>
<gene>
    <name evidence="10" type="ORF">GJ654_10430</name>
</gene>
<evidence type="ECO:0000256" key="2">
    <source>
        <dbReference type="ARBA" id="ARBA00012601"/>
    </source>
</evidence>
<name>A0A6N8DLL0_RHOAC</name>
<evidence type="ECO:0000256" key="4">
    <source>
        <dbReference type="ARBA" id="ARBA00023001"/>
    </source>
</evidence>
<dbReference type="Gene3D" id="2.60.40.10">
    <property type="entry name" value="Immunoglobulins"/>
    <property type="match status" value="1"/>
</dbReference>
<dbReference type="InterPro" id="IPR013783">
    <property type="entry name" value="Ig-like_fold"/>
</dbReference>
<dbReference type="InterPro" id="IPR018087">
    <property type="entry name" value="Glyco_hydro_5_CS"/>
</dbReference>
<comment type="caution">
    <text evidence="10">The sequence shown here is derived from an EMBL/GenBank/DDBJ whole genome shotgun (WGS) entry which is preliminary data.</text>
</comment>
<feature type="domain" description="Glycoside hydrolase family 5" evidence="9">
    <location>
        <begin position="103"/>
        <end position="439"/>
    </location>
</feature>
<evidence type="ECO:0000256" key="3">
    <source>
        <dbReference type="ARBA" id="ARBA00022801"/>
    </source>
</evidence>
<sequence length="467" mass="49203">MATSAAKDVTLTNIGSVALGITSITASGDFAQTNDCPASLVAGAHCTIHVSFTPTVAGARTGLLSIMTDANLLPVTVSLSGSGVGAPAGGLPRLSISGNQFVDPQGNKVRLHSVNWFGAEGTNYTPHGTWARKWTDILAQIKGMGFNCIRLPFSGDICNTTTTPPGTAIDAAQNPDLVGKTAIQIIDMIVDWCQTNGVYIVLDHHRCVATGGNGTDGWPDTGGATGSYSAATWHSHWVFLANRYKDNTAVVGADIHNEPYKPTWSQWATLAEACGNAILAAAPEWLIFVEGVGQNSDSTSYWWGGALKDVATRPIALLVANKVVYSPHDYGVSVSSQNWLATDGSAPDNWPTNLYSVFSTNWGFIFEQNIAPIWIGEAGGKFGVDGSGNATVANGTPESAWFSNLVKYLNGDFNGDATNDLTGGKKGMSMAYWCFNPNSGDTGGLVRDDWTTPQSVKLALLAPFLSA</sequence>
<accession>A0A6N8DLL0</accession>
<keyword evidence="5" id="KW-0119">Carbohydrate metabolism</keyword>
<evidence type="ECO:0000313" key="11">
    <source>
        <dbReference type="Proteomes" id="UP000439113"/>
    </source>
</evidence>
<evidence type="ECO:0000256" key="6">
    <source>
        <dbReference type="ARBA" id="ARBA00023295"/>
    </source>
</evidence>
<dbReference type="SUPFAM" id="SSF51445">
    <property type="entry name" value="(Trans)glycosidases"/>
    <property type="match status" value="1"/>
</dbReference>
<evidence type="ECO:0000256" key="8">
    <source>
        <dbReference type="RuleBase" id="RU361153"/>
    </source>
</evidence>
<evidence type="ECO:0000313" key="10">
    <source>
        <dbReference type="EMBL" id="MTV31410.1"/>
    </source>
</evidence>
<evidence type="ECO:0000256" key="1">
    <source>
        <dbReference type="ARBA" id="ARBA00000966"/>
    </source>
</evidence>
<dbReference type="InterPro" id="IPR001547">
    <property type="entry name" value="Glyco_hydro_5"/>
</dbReference>
<dbReference type="OrthoDB" id="9803927at2"/>
<dbReference type="PANTHER" id="PTHR35923:SF2">
    <property type="entry name" value="ENDOGLUCANASE"/>
    <property type="match status" value="1"/>
</dbReference>
<dbReference type="GO" id="GO:0008810">
    <property type="term" value="F:cellulase activity"/>
    <property type="evidence" value="ECO:0007669"/>
    <property type="project" value="UniProtKB-EC"/>
</dbReference>
<keyword evidence="6 8" id="KW-0326">Glycosidase</keyword>
<dbReference type="EMBL" id="WNKS01000007">
    <property type="protein sequence ID" value="MTV31410.1"/>
    <property type="molecule type" value="Genomic_DNA"/>
</dbReference>
<dbReference type="PANTHER" id="PTHR35923">
    <property type="entry name" value="MAJOR EXTRACELLULAR ENDOGLUCANASE"/>
    <property type="match status" value="1"/>
</dbReference>
<protein>
    <recommendedName>
        <fullName evidence="2">cellulase</fullName>
        <ecNumber evidence="2">3.2.1.4</ecNumber>
    </recommendedName>
</protein>
<evidence type="ECO:0000256" key="7">
    <source>
        <dbReference type="ARBA" id="ARBA00023326"/>
    </source>
</evidence>
<dbReference type="AlphaFoldDB" id="A0A6N8DLL0"/>
<keyword evidence="3 8" id="KW-0378">Hydrolase</keyword>
<dbReference type="Proteomes" id="UP000439113">
    <property type="component" value="Unassembled WGS sequence"/>
</dbReference>
<dbReference type="Gene3D" id="3.20.20.80">
    <property type="entry name" value="Glycosidases"/>
    <property type="match status" value="1"/>
</dbReference>
<comment type="similarity">
    <text evidence="8">Belongs to the glycosyl hydrolase 5 (cellulase A) family.</text>
</comment>
<dbReference type="RefSeq" id="WP_155446095.1">
    <property type="nucleotide sequence ID" value="NZ_JAOQNR010000010.1"/>
</dbReference>
<dbReference type="PROSITE" id="PS00659">
    <property type="entry name" value="GLYCOSYL_HYDROL_F5"/>
    <property type="match status" value="1"/>
</dbReference>
<dbReference type="InterPro" id="IPR017853">
    <property type="entry name" value="GH"/>
</dbReference>
<evidence type="ECO:0000256" key="5">
    <source>
        <dbReference type="ARBA" id="ARBA00023277"/>
    </source>
</evidence>
<dbReference type="NCBIfam" id="NF012200">
    <property type="entry name" value="choice_anch_D"/>
    <property type="match status" value="1"/>
</dbReference>
<comment type="catalytic activity">
    <reaction evidence="1">
        <text>Endohydrolysis of (1-&gt;4)-beta-D-glucosidic linkages in cellulose, lichenin and cereal beta-D-glucans.</text>
        <dbReference type="EC" id="3.2.1.4"/>
    </reaction>
</comment>
<keyword evidence="4" id="KW-0136">Cellulose degradation</keyword>
<dbReference type="GO" id="GO:0030245">
    <property type="term" value="P:cellulose catabolic process"/>
    <property type="evidence" value="ECO:0007669"/>
    <property type="project" value="UniProtKB-KW"/>
</dbReference>
<evidence type="ECO:0000259" key="9">
    <source>
        <dbReference type="Pfam" id="PF00150"/>
    </source>
</evidence>
<keyword evidence="7" id="KW-0624">Polysaccharide degradation</keyword>
<reference evidence="10 11" key="1">
    <citation type="submission" date="2019-11" db="EMBL/GenBank/DDBJ databases">
        <title>Whole-genome sequence of a Rhodoblastus acidophilus DSM 142.</title>
        <authorList>
            <person name="Kyndt J.A."/>
            <person name="Meyer T.E."/>
        </authorList>
    </citation>
    <scope>NUCLEOTIDE SEQUENCE [LARGE SCALE GENOMIC DNA]</scope>
    <source>
        <strain evidence="10 11">DSM 142</strain>
    </source>
</reference>
<dbReference type="Pfam" id="PF00150">
    <property type="entry name" value="Cellulase"/>
    <property type="match status" value="1"/>
</dbReference>
<proteinExistence type="inferred from homology"/>